<sequence>MATRAGPATVAAEAVTPPPVVAAATDVTRRGGLWKRGGSGRTRRLLRRSAWKEKSATLFADGRLCYASEGSRVRPSSPSTRTFHIAGALVDSLSTGEAIEAGRPHAFKVVTPAGDVLLLAGEDAAGAEAWRAALATVAAKAGEAAGGGAPRGSTLAAVRAAWARADGDRSGGLTRAEVLRLTESLRVRVDKADISAAFRRATAAAAATSEAGAGAAATVGSDDDSFSSSDLGAGPRLTFPQFITFYRRLHVNPVVEGLFADAVAADPAPVTTAAASTADDGAAASDHAPALLSVAGLASTMSITPDAASALMVKYGDDEEVTACDLLTFAEVLSSAEACVVSPSLLDHSAEEVAASPAEETLGLPLSEFWINSSHNTYLQGDQLQSDSSADMYRMVLLHGCRCVEIDVWDGDEGEPVVYHGHTLTSKVPFRDVIDVVAKYAFVASTAPVILSLENHCCLAQQVRMAVHLTKGLGNLLRLPQPSDADALPTLGSLLGKVLIKAKKGAVAALAAAATGDPSASAAPAEAPAAIEVSGDDDSDASNGSGGSGGSDAAGGKAKKKVKAVAVELAALVTLGGGSRAAVQAAFERGDMHPPGQPVTDVCSFNETKVESMVEKYRSLFTTYNARNVTRVYPAASRVSSSNYDPTVAWNAGAQVVALNWQEHDAGMRLNHGRFLANNACGYVPRPRLTTKGPAVHPPSAECGYLTLHILAGARLPAAGGAAAGAPTDMIDPYVKVKLYDAASAGDFEPSAKARTAAVANNGFAPAWAAGPSAGAPSKLRVTDRRVALLVFTVWDEDTARSDDLLGYVSFPLPMLPNGVVALPLAGPDGRAVRSADARPAVLLVRLEWVSDIPKV</sequence>
<dbReference type="EMBL" id="CM020620">
    <property type="protein sequence ID" value="KAK1868227.1"/>
    <property type="molecule type" value="Genomic_DNA"/>
</dbReference>
<comment type="caution">
    <text evidence="1">The sequence shown here is derived from an EMBL/GenBank/DDBJ whole genome shotgun (WGS) entry which is preliminary data.</text>
</comment>
<gene>
    <name evidence="1" type="ORF">I4F81_010721</name>
</gene>
<protein>
    <submittedName>
        <fullName evidence="1">Uncharacterized protein</fullName>
    </submittedName>
</protein>
<evidence type="ECO:0000313" key="1">
    <source>
        <dbReference type="EMBL" id="KAK1868227.1"/>
    </source>
</evidence>
<reference evidence="1" key="1">
    <citation type="submission" date="2019-11" db="EMBL/GenBank/DDBJ databases">
        <title>Nori genome reveals adaptations in red seaweeds to the harsh intertidal environment.</title>
        <authorList>
            <person name="Wang D."/>
            <person name="Mao Y."/>
        </authorList>
    </citation>
    <scope>NUCLEOTIDE SEQUENCE</scope>
    <source>
        <tissue evidence="1">Gametophyte</tissue>
    </source>
</reference>
<accession>A0ACC3CEN3</accession>
<keyword evidence="2" id="KW-1185">Reference proteome</keyword>
<organism evidence="1 2">
    <name type="scientific">Pyropia yezoensis</name>
    <name type="common">Susabi-nori</name>
    <name type="synonym">Porphyra yezoensis</name>
    <dbReference type="NCBI Taxonomy" id="2788"/>
    <lineage>
        <taxon>Eukaryota</taxon>
        <taxon>Rhodophyta</taxon>
        <taxon>Bangiophyceae</taxon>
        <taxon>Bangiales</taxon>
        <taxon>Bangiaceae</taxon>
        <taxon>Pyropia</taxon>
    </lineage>
</organism>
<name>A0ACC3CEN3_PYRYE</name>
<proteinExistence type="predicted"/>
<evidence type="ECO:0000313" key="2">
    <source>
        <dbReference type="Proteomes" id="UP000798662"/>
    </source>
</evidence>
<dbReference type="Proteomes" id="UP000798662">
    <property type="component" value="Chromosome 3"/>
</dbReference>